<name>W0DIY8_9AQUI</name>
<dbReference type="AlphaFoldDB" id="W0DIY8"/>
<evidence type="ECO:0000313" key="3">
    <source>
        <dbReference type="Proteomes" id="UP000018914"/>
    </source>
</evidence>
<evidence type="ECO:0000259" key="1">
    <source>
        <dbReference type="Pfam" id="PF13610"/>
    </source>
</evidence>
<dbReference type="HOGENOM" id="CLU_3359032_0_0_0"/>
<organism evidence="3">
    <name type="scientific">Thermocrinis ruber</name>
    <dbReference type="NCBI Taxonomy" id="75906"/>
    <lineage>
        <taxon>Bacteria</taxon>
        <taxon>Pseudomonadati</taxon>
        <taxon>Aquificota</taxon>
        <taxon>Aquificia</taxon>
        <taxon>Aquificales</taxon>
        <taxon>Aquificaceae</taxon>
        <taxon>Thermocrinis</taxon>
    </lineage>
</organism>
<dbReference type="STRING" id="75906.THERU_05015"/>
<dbReference type="RefSeq" id="WP_169727092.1">
    <property type="nucleotide sequence ID" value="NZ_CP007028.1"/>
</dbReference>
<accession>W0DIY8</accession>
<keyword evidence="3" id="KW-1185">Reference proteome</keyword>
<proteinExistence type="predicted"/>
<sequence length="36" mass="4333">MDKTKIKARDRTYYLWLAVDERGLPVSVHLSRRRDS</sequence>
<evidence type="ECO:0000313" key="2">
    <source>
        <dbReference type="EMBL" id="AHE96845.1"/>
    </source>
</evidence>
<protein>
    <recommendedName>
        <fullName evidence="1">DDE domain-containing protein</fullName>
    </recommendedName>
</protein>
<feature type="domain" description="DDE" evidence="1">
    <location>
        <begin position="2"/>
        <end position="35"/>
    </location>
</feature>
<dbReference type="EMBL" id="CP007028">
    <property type="protein sequence ID" value="AHE96845.1"/>
    <property type="molecule type" value="Genomic_DNA"/>
</dbReference>
<dbReference type="InterPro" id="IPR032874">
    <property type="entry name" value="DDE_dom"/>
</dbReference>
<dbReference type="Proteomes" id="UP000018914">
    <property type="component" value="Chromosome"/>
</dbReference>
<dbReference type="KEGG" id="trd:THERU_05015"/>
<gene>
    <name evidence="2" type="ORF">THERU_05015</name>
</gene>
<dbReference type="Pfam" id="PF13610">
    <property type="entry name" value="DDE_Tnp_IS240"/>
    <property type="match status" value="1"/>
</dbReference>
<reference evidence="2 3" key="1">
    <citation type="submission" date="2013-12" db="EMBL/GenBank/DDBJ databases">
        <authorList>
            <consortium name="DOE Joint Genome Institute"/>
            <person name="Eisen J."/>
            <person name="Huntemann M."/>
            <person name="Han J."/>
            <person name="Chen A."/>
            <person name="Kyrpides N."/>
            <person name="Mavromatis K."/>
            <person name="Markowitz V."/>
            <person name="Palaniappan K."/>
            <person name="Ivanova N."/>
            <person name="Schaumberg A."/>
            <person name="Pati A."/>
            <person name="Liolios K."/>
            <person name="Nordberg H.P."/>
            <person name="Cantor M.N."/>
            <person name="Hua S.X."/>
            <person name="Woyke T."/>
        </authorList>
    </citation>
    <scope>NUCLEOTIDE SEQUENCE [LARGE SCALE GENOMIC DNA]</scope>
    <source>
        <strain evidence="2 3">DSM 23557</strain>
    </source>
</reference>